<feature type="compositionally biased region" description="Basic and acidic residues" evidence="1">
    <location>
        <begin position="187"/>
        <end position="198"/>
    </location>
</feature>
<feature type="region of interest" description="Disordered" evidence="1">
    <location>
        <begin position="410"/>
        <end position="430"/>
    </location>
</feature>
<organism evidence="2 3">
    <name type="scientific">Nocardioides aquaticus</name>
    <dbReference type="NCBI Taxonomy" id="160826"/>
    <lineage>
        <taxon>Bacteria</taxon>
        <taxon>Bacillati</taxon>
        <taxon>Actinomycetota</taxon>
        <taxon>Actinomycetes</taxon>
        <taxon>Propionibacteriales</taxon>
        <taxon>Nocardioidaceae</taxon>
        <taxon>Nocardioides</taxon>
    </lineage>
</organism>
<feature type="compositionally biased region" description="Basic and acidic residues" evidence="1">
    <location>
        <begin position="258"/>
        <end position="271"/>
    </location>
</feature>
<feature type="compositionally biased region" description="Basic and acidic residues" evidence="1">
    <location>
        <begin position="145"/>
        <end position="154"/>
    </location>
</feature>
<feature type="compositionally biased region" description="Basic and acidic residues" evidence="1">
    <location>
        <begin position="113"/>
        <end position="123"/>
    </location>
</feature>
<evidence type="ECO:0000256" key="1">
    <source>
        <dbReference type="SAM" id="MobiDB-lite"/>
    </source>
</evidence>
<evidence type="ECO:0000313" key="3">
    <source>
        <dbReference type="Proteomes" id="UP000679307"/>
    </source>
</evidence>
<feature type="region of interest" description="Disordered" evidence="1">
    <location>
        <begin position="301"/>
        <end position="325"/>
    </location>
</feature>
<feature type="compositionally biased region" description="Basic and acidic residues" evidence="1">
    <location>
        <begin position="8"/>
        <end position="25"/>
    </location>
</feature>
<dbReference type="Proteomes" id="UP000679307">
    <property type="component" value="Chromosome"/>
</dbReference>
<dbReference type="EMBL" id="CP075371">
    <property type="protein sequence ID" value="QVT80218.1"/>
    <property type="molecule type" value="Genomic_DNA"/>
</dbReference>
<gene>
    <name evidence="2" type="ORF">ENKNEFLB_02609</name>
</gene>
<accession>A0ABX8EI63</accession>
<keyword evidence="3" id="KW-1185">Reference proteome</keyword>
<feature type="compositionally biased region" description="Basic and acidic residues" evidence="1">
    <location>
        <begin position="65"/>
        <end position="88"/>
    </location>
</feature>
<protein>
    <submittedName>
        <fullName evidence="2">Uncharacterized protein</fullName>
    </submittedName>
</protein>
<sequence length="430" mass="45816">MGPGTSPTRDRVDQHRGVAALDREPPGPPLGPQAWRRHLPGPVVGQDPPGLGVLGQSSGDVDDEAGVRREHPGGGAEDRGEHRTRGDPDGDLGLVAPQLDHRVRRAGRVVRVRDRCSQHDHGQHPLVAARDLDDLATAGEDEVDERGHAVEERTQPAGVDGWVPDERHGDRPVAALQRPPPVQPLEQGRREQGVDGRTRPRRPGPGQPGPGQPRTHPGRPGRCGPGPPRTSGAVDRDRPGRCGLLGGVGQVQPRPHVHREQPTARPRDGGGHRAARHPQAYLEAERAPGYGDGLGRGGELLDPLGCVQRGPHRGPGRPVEQDRQAVAAEGDHVAAGLDDEVGDALEVAAQDLAEPFGAVAAPDRQTLGQRGEPGQVHGHRGRVLHQGGALDEEVVGEAPRRCQRCHVHACSSPPLDRRCRTPRVSPSTPR</sequence>
<proteinExistence type="predicted"/>
<name>A0ABX8EI63_9ACTN</name>
<feature type="region of interest" description="Disordered" evidence="1">
    <location>
        <begin position="1"/>
        <end position="97"/>
    </location>
</feature>
<reference evidence="2 3" key="1">
    <citation type="submission" date="2021-05" db="EMBL/GenBank/DDBJ databases">
        <title>Complete genome of Nocardioides aquaticus KCTC 9944T isolated from meromictic and hypersaline Ekho Lake, Antarctica.</title>
        <authorList>
            <person name="Hwang K."/>
            <person name="Kim K.M."/>
            <person name="Choe H."/>
        </authorList>
    </citation>
    <scope>NUCLEOTIDE SEQUENCE [LARGE SCALE GENOMIC DNA]</scope>
    <source>
        <strain evidence="2 3">KCTC 9944</strain>
    </source>
</reference>
<feature type="region of interest" description="Disordered" evidence="1">
    <location>
        <begin position="113"/>
        <end position="277"/>
    </location>
</feature>
<feature type="compositionally biased region" description="Low complexity" evidence="1">
    <location>
        <begin position="212"/>
        <end position="222"/>
    </location>
</feature>
<evidence type="ECO:0000313" key="2">
    <source>
        <dbReference type="EMBL" id="QVT80218.1"/>
    </source>
</evidence>